<proteinExistence type="predicted"/>
<dbReference type="EMBL" id="QYBC01000008">
    <property type="protein sequence ID" value="RYB05070.1"/>
    <property type="molecule type" value="Genomic_DNA"/>
</dbReference>
<comment type="caution">
    <text evidence="2">The sequence shown here is derived from an EMBL/GenBank/DDBJ whole genome shotgun (WGS) entry which is preliminary data.</text>
</comment>
<evidence type="ECO:0000313" key="2">
    <source>
        <dbReference type="EMBL" id="RYB05070.1"/>
    </source>
</evidence>
<evidence type="ECO:0000256" key="1">
    <source>
        <dbReference type="SAM" id="MobiDB-lite"/>
    </source>
</evidence>
<evidence type="ECO:0000313" key="3">
    <source>
        <dbReference type="Proteomes" id="UP000289411"/>
    </source>
</evidence>
<dbReference type="Proteomes" id="UP000289411">
    <property type="component" value="Unassembled WGS sequence"/>
</dbReference>
<sequence>MADDKRGTERESQRPISTGPNARPRDETIDQAGGGEPDDSSRAVEIIPEEEKAIADRILNR</sequence>
<dbReference type="RefSeq" id="WP_129219309.1">
    <property type="nucleotide sequence ID" value="NZ_QYBC01000008.1"/>
</dbReference>
<accession>A0A4Q2RFF2</accession>
<feature type="region of interest" description="Disordered" evidence="1">
    <location>
        <begin position="1"/>
        <end position="49"/>
    </location>
</feature>
<dbReference type="OrthoDB" id="7961581at2"/>
<organism evidence="2 3">
    <name type="scientific">Lichenibacterium ramalinae</name>
    <dbReference type="NCBI Taxonomy" id="2316527"/>
    <lineage>
        <taxon>Bacteria</taxon>
        <taxon>Pseudomonadati</taxon>
        <taxon>Pseudomonadota</taxon>
        <taxon>Alphaproteobacteria</taxon>
        <taxon>Hyphomicrobiales</taxon>
        <taxon>Lichenihabitantaceae</taxon>
        <taxon>Lichenibacterium</taxon>
    </lineage>
</organism>
<feature type="compositionally biased region" description="Basic and acidic residues" evidence="1">
    <location>
        <begin position="1"/>
        <end position="13"/>
    </location>
</feature>
<dbReference type="AlphaFoldDB" id="A0A4Q2RFF2"/>
<protein>
    <submittedName>
        <fullName evidence="2">Uncharacterized protein</fullName>
    </submittedName>
</protein>
<gene>
    <name evidence="2" type="ORF">D3272_11480</name>
</gene>
<keyword evidence="3" id="KW-1185">Reference proteome</keyword>
<reference evidence="2 3" key="1">
    <citation type="submission" date="2018-09" db="EMBL/GenBank/DDBJ databases">
        <authorList>
            <person name="Grouzdev D.S."/>
            <person name="Krutkina M.S."/>
        </authorList>
    </citation>
    <scope>NUCLEOTIDE SEQUENCE [LARGE SCALE GENOMIC DNA]</scope>
    <source>
        <strain evidence="2 3">RmlP001</strain>
    </source>
</reference>
<reference evidence="2 3" key="2">
    <citation type="submission" date="2019-02" db="EMBL/GenBank/DDBJ databases">
        <title>'Lichenibacterium ramalinii' gen. nov. sp. nov., 'Lichenibacterium minor' gen. nov. sp. nov.</title>
        <authorList>
            <person name="Pankratov T."/>
        </authorList>
    </citation>
    <scope>NUCLEOTIDE SEQUENCE [LARGE SCALE GENOMIC DNA]</scope>
    <source>
        <strain evidence="2 3">RmlP001</strain>
    </source>
</reference>
<name>A0A4Q2RFF2_9HYPH</name>